<evidence type="ECO:0000256" key="2">
    <source>
        <dbReference type="ARBA" id="ARBA00022630"/>
    </source>
</evidence>
<reference evidence="7 8" key="1">
    <citation type="submission" date="2020-02" db="EMBL/GenBank/DDBJ databases">
        <title>Comparative genomics of the hypocrealean fungal genus Beauvera.</title>
        <authorList>
            <person name="Showalter D.N."/>
            <person name="Bushley K.E."/>
            <person name="Rehner S.A."/>
        </authorList>
    </citation>
    <scope>NUCLEOTIDE SEQUENCE [LARGE SCALE GENOMIC DNA]</scope>
    <source>
        <strain evidence="7 8">ARSEF4384</strain>
    </source>
</reference>
<evidence type="ECO:0000256" key="4">
    <source>
        <dbReference type="ARBA" id="ARBA00022857"/>
    </source>
</evidence>
<protein>
    <recommendedName>
        <fullName evidence="9">Thiol-specific monooxygenase</fullName>
    </recommendedName>
</protein>
<dbReference type="SUPFAM" id="SSF51905">
    <property type="entry name" value="FAD/NAD(P)-binding domain"/>
    <property type="match status" value="2"/>
</dbReference>
<evidence type="ECO:0000256" key="3">
    <source>
        <dbReference type="ARBA" id="ARBA00022827"/>
    </source>
</evidence>
<keyword evidence="2" id="KW-0285">Flavoprotein</keyword>
<dbReference type="InterPro" id="IPR000960">
    <property type="entry name" value="Flavin_mOase"/>
</dbReference>
<evidence type="ECO:0008006" key="9">
    <source>
        <dbReference type="Google" id="ProtNLM"/>
    </source>
</evidence>
<dbReference type="InterPro" id="IPR020946">
    <property type="entry name" value="Flavin_mOase-like"/>
</dbReference>
<keyword evidence="4" id="KW-0521">NADP</keyword>
<dbReference type="GO" id="GO:0004499">
    <property type="term" value="F:N,N-dimethylaniline monooxygenase activity"/>
    <property type="evidence" value="ECO:0007669"/>
    <property type="project" value="InterPro"/>
</dbReference>
<dbReference type="GO" id="GO:0050661">
    <property type="term" value="F:NADP binding"/>
    <property type="evidence" value="ECO:0007669"/>
    <property type="project" value="InterPro"/>
</dbReference>
<feature type="region of interest" description="Disordered" evidence="6">
    <location>
        <begin position="486"/>
        <end position="507"/>
    </location>
</feature>
<evidence type="ECO:0000313" key="8">
    <source>
        <dbReference type="Proteomes" id="UP001397290"/>
    </source>
</evidence>
<dbReference type="Gene3D" id="3.50.50.60">
    <property type="entry name" value="FAD/NAD(P)-binding domain"/>
    <property type="match status" value="2"/>
</dbReference>
<dbReference type="Proteomes" id="UP001397290">
    <property type="component" value="Unassembled WGS sequence"/>
</dbReference>
<comment type="caution">
    <text evidence="7">The sequence shown here is derived from an EMBL/GenBank/DDBJ whole genome shotgun (WGS) entry which is preliminary data.</text>
</comment>
<keyword evidence="5" id="KW-0560">Oxidoreductase</keyword>
<comment type="similarity">
    <text evidence="1">Belongs to the FMO family.</text>
</comment>
<dbReference type="InterPro" id="IPR036188">
    <property type="entry name" value="FAD/NAD-bd_sf"/>
</dbReference>
<dbReference type="PRINTS" id="PR00370">
    <property type="entry name" value="FMOXYGENASE"/>
</dbReference>
<accession>A0AAW0RG32</accession>
<keyword evidence="8" id="KW-1185">Reference proteome</keyword>
<evidence type="ECO:0000313" key="7">
    <source>
        <dbReference type="EMBL" id="KAK8141113.1"/>
    </source>
</evidence>
<dbReference type="EMBL" id="JAAHCF010001187">
    <property type="protein sequence ID" value="KAK8141113.1"/>
    <property type="molecule type" value="Genomic_DNA"/>
</dbReference>
<organism evidence="7 8">
    <name type="scientific">Beauveria asiatica</name>
    <dbReference type="NCBI Taxonomy" id="1069075"/>
    <lineage>
        <taxon>Eukaryota</taxon>
        <taxon>Fungi</taxon>
        <taxon>Dikarya</taxon>
        <taxon>Ascomycota</taxon>
        <taxon>Pezizomycotina</taxon>
        <taxon>Sordariomycetes</taxon>
        <taxon>Hypocreomycetidae</taxon>
        <taxon>Hypocreales</taxon>
        <taxon>Cordycipitaceae</taxon>
        <taxon>Beauveria</taxon>
    </lineage>
</organism>
<evidence type="ECO:0000256" key="6">
    <source>
        <dbReference type="SAM" id="MobiDB-lite"/>
    </source>
</evidence>
<dbReference type="AlphaFoldDB" id="A0AAW0RG32"/>
<gene>
    <name evidence="7" type="ORF">G3M48_000766</name>
</gene>
<evidence type="ECO:0000256" key="1">
    <source>
        <dbReference type="ARBA" id="ARBA00009183"/>
    </source>
</evidence>
<proteinExistence type="inferred from homology"/>
<keyword evidence="3" id="KW-0274">FAD</keyword>
<name>A0AAW0RG32_9HYPO</name>
<dbReference type="InterPro" id="IPR050346">
    <property type="entry name" value="FMO-like"/>
</dbReference>
<dbReference type="GO" id="GO:0050660">
    <property type="term" value="F:flavin adenine dinucleotide binding"/>
    <property type="evidence" value="ECO:0007669"/>
    <property type="project" value="InterPro"/>
</dbReference>
<dbReference type="PANTHER" id="PTHR23023">
    <property type="entry name" value="DIMETHYLANILINE MONOOXYGENASE"/>
    <property type="match status" value="1"/>
</dbReference>
<evidence type="ECO:0000256" key="5">
    <source>
        <dbReference type="ARBA" id="ARBA00023002"/>
    </source>
</evidence>
<sequence length="545" mass="61283">MAATGLEYNQLPLLALVRRACQESSPSAYAAPANLVTYTGAIAAAALKAENYFDRIRVFERRETAGGTWIHDPDPGPVAPVEPGKLPSELDVHVDIPRNLPTTTAPDRTNRWATTPVYDSLSTNVPNIAMTFSDALLPYGPFAPHYIARQYVENYFALHQTDTLLQTNTTVEDLATSPLSRHNGRGEWKLTLRKHDAARQVDEWWEEFYDAVILANGHYAVPYVPRVKGLGPYIEKYPGRISHSKRYRNPKLYAGRRVLIIGNSVSGRELSEELVGVAKGSVYLSRRSPALWEGDEPPPGIEWKPVVSEYREDGIILFADGTALADVDAVIYCTGYKPSFPFWNEEANGGPLFDYRSNRLVGCYQHVFFRDFPTLGVVGFPRTLTFRSFEYQAIALARLWSGRNARPLPSPRQQQQWEAERAERTEAQNKYFHDVPWGAETNEYLRELFNLAGLTTLAGDGLLPPPLTRKMVWEYENVLKWKIPKGKGPHGGNDGLEEDTSMHAQLNPPAADQVIKTRETRAEEKKGWVIVDKAKVVKFKNTAQL</sequence>
<dbReference type="Pfam" id="PF00743">
    <property type="entry name" value="FMO-like"/>
    <property type="match status" value="2"/>
</dbReference>